<evidence type="ECO:0000256" key="11">
    <source>
        <dbReference type="ARBA" id="ARBA00023667"/>
    </source>
</evidence>
<evidence type="ECO:0000256" key="9">
    <source>
        <dbReference type="ARBA" id="ARBA00023588"/>
    </source>
</evidence>
<reference evidence="14 15" key="1">
    <citation type="submission" date="2022-11" db="EMBL/GenBank/DDBJ databases">
        <title>Deinococcus ZS9-10, Low Temperature and Draught-tolerating, UV-resistant Bacteria from Continental Antarctica.</title>
        <authorList>
            <person name="Cheng L."/>
        </authorList>
    </citation>
    <scope>NUCLEOTIDE SEQUENCE [LARGE SCALE GENOMIC DNA]</scope>
    <source>
        <strain evidence="14 15">ZS9-10</strain>
    </source>
</reference>
<organism evidence="14 15">
    <name type="scientific">Deinococcus arenicola</name>
    <dbReference type="NCBI Taxonomy" id="2994950"/>
    <lineage>
        <taxon>Bacteria</taxon>
        <taxon>Thermotogati</taxon>
        <taxon>Deinococcota</taxon>
        <taxon>Deinococci</taxon>
        <taxon>Deinococcales</taxon>
        <taxon>Deinococcaceae</taxon>
        <taxon>Deinococcus</taxon>
    </lineage>
</organism>
<evidence type="ECO:0000313" key="15">
    <source>
        <dbReference type="Proteomes" id="UP001276150"/>
    </source>
</evidence>
<evidence type="ECO:0000256" key="7">
    <source>
        <dbReference type="ARBA" id="ARBA00023136"/>
    </source>
</evidence>
<comment type="caution">
    <text evidence="14">The sequence shown here is derived from an EMBL/GenBank/DDBJ whole genome shotgun (WGS) entry which is preliminary data.</text>
</comment>
<gene>
    <name evidence="14" type="ORF">ORD21_10595</name>
</gene>
<comment type="pathway">
    <text evidence="9">Carotenoid biosynthesis; staphyloxanthin biosynthesis; staphyloxanthin from farnesyl diphosphate: step 5/5.</text>
</comment>
<keyword evidence="5" id="KW-0732">Signal</keyword>
<name>A0ABU4DTN3_9DEIO</name>
<keyword evidence="15" id="KW-1185">Reference proteome</keyword>
<evidence type="ECO:0000256" key="5">
    <source>
        <dbReference type="ARBA" id="ARBA00022729"/>
    </source>
</evidence>
<evidence type="ECO:0000256" key="4">
    <source>
        <dbReference type="ARBA" id="ARBA00022692"/>
    </source>
</evidence>
<dbReference type="InterPro" id="IPR044021">
    <property type="entry name" value="CrtO"/>
</dbReference>
<evidence type="ECO:0000256" key="3">
    <source>
        <dbReference type="ARBA" id="ARBA00022679"/>
    </source>
</evidence>
<evidence type="ECO:0000256" key="6">
    <source>
        <dbReference type="ARBA" id="ARBA00022989"/>
    </source>
</evidence>
<evidence type="ECO:0000256" key="2">
    <source>
        <dbReference type="ARBA" id="ARBA00022475"/>
    </source>
</evidence>
<proteinExistence type="inferred from homology"/>
<keyword evidence="4 13" id="KW-0812">Transmembrane</keyword>
<keyword evidence="8" id="KW-0012">Acyltransferase</keyword>
<dbReference type="Proteomes" id="UP001276150">
    <property type="component" value="Unassembled WGS sequence"/>
</dbReference>
<comment type="similarity">
    <text evidence="10">Belongs to the acyltransferase CrtO family.</text>
</comment>
<comment type="function">
    <text evidence="12">Catalyzes the acylation of glycosyl-4,4'-diaponeurosporenoate, i.e. the esterification of glucose at the C6'' position with the carboxyl group of the C(15) fatty acid 12-methyltetradecanoic acid, to yield staphyloxanthin. This is the last step in the biosynthesis of this orange pigment, present in most staphylococci strains.</text>
</comment>
<keyword evidence="7 13" id="KW-0472">Membrane</keyword>
<keyword evidence="6 13" id="KW-1133">Transmembrane helix</keyword>
<feature type="transmembrane region" description="Helical" evidence="13">
    <location>
        <begin position="101"/>
        <end position="122"/>
    </location>
</feature>
<protein>
    <recommendedName>
        <fullName evidence="11">Glycosyl-4,4'-diaponeurosporenoate acyltransferase</fullName>
    </recommendedName>
</protein>
<sequence length="131" mass="14840">MLTTAVALPQRLPRSAGYLTFRVGRAEIGRYQTVGVLSFNRVLDLTRWNLSIKKARGFTGKRGGLDRLAEATWRSELGHGWCLLMALLIAAPLWFSLAGVASWLLALAVPLHIYPIMLQRVLRWRVQQLER</sequence>
<keyword evidence="2" id="KW-1003">Cell membrane</keyword>
<accession>A0ABU4DTN3</accession>
<evidence type="ECO:0000313" key="14">
    <source>
        <dbReference type="EMBL" id="MDV6375034.1"/>
    </source>
</evidence>
<evidence type="ECO:0000256" key="12">
    <source>
        <dbReference type="ARBA" id="ARBA00025324"/>
    </source>
</evidence>
<comment type="subcellular location">
    <subcellularLocation>
        <location evidence="1">Cell membrane</location>
        <topology evidence="1">Single-pass membrane protein</topology>
    </subcellularLocation>
</comment>
<evidence type="ECO:0000256" key="8">
    <source>
        <dbReference type="ARBA" id="ARBA00023315"/>
    </source>
</evidence>
<keyword evidence="3" id="KW-0808">Transferase</keyword>
<dbReference type="EMBL" id="JAPMIV010000018">
    <property type="protein sequence ID" value="MDV6375034.1"/>
    <property type="molecule type" value="Genomic_DNA"/>
</dbReference>
<dbReference type="Pfam" id="PF18927">
    <property type="entry name" value="CrtO"/>
    <property type="match status" value="1"/>
</dbReference>
<evidence type="ECO:0000256" key="1">
    <source>
        <dbReference type="ARBA" id="ARBA00004162"/>
    </source>
</evidence>
<dbReference type="RefSeq" id="WP_317640362.1">
    <property type="nucleotide sequence ID" value="NZ_JAPMIV010000018.1"/>
</dbReference>
<evidence type="ECO:0000256" key="10">
    <source>
        <dbReference type="ARBA" id="ARBA00023603"/>
    </source>
</evidence>
<evidence type="ECO:0000256" key="13">
    <source>
        <dbReference type="SAM" id="Phobius"/>
    </source>
</evidence>